<dbReference type="Proteomes" id="UP000782705">
    <property type="component" value="Unassembled WGS sequence"/>
</dbReference>
<evidence type="ECO:0000259" key="2">
    <source>
        <dbReference type="Pfam" id="PF06030"/>
    </source>
</evidence>
<keyword evidence="5" id="KW-1185">Reference proteome</keyword>
<evidence type="ECO:0000259" key="3">
    <source>
        <dbReference type="Pfam" id="PF11797"/>
    </source>
</evidence>
<dbReference type="Pfam" id="PF11797">
    <property type="entry name" value="WxLIP_HBD"/>
    <property type="match status" value="1"/>
</dbReference>
<evidence type="ECO:0000256" key="1">
    <source>
        <dbReference type="SAM" id="Phobius"/>
    </source>
</evidence>
<organism evidence="4 5">
    <name type="scientific">Candidatus Enterococcus willemsii</name>
    <dbReference type="NCBI Taxonomy" id="1857215"/>
    <lineage>
        <taxon>Bacteria</taxon>
        <taxon>Bacillati</taxon>
        <taxon>Bacillota</taxon>
        <taxon>Bacilli</taxon>
        <taxon>Lactobacillales</taxon>
        <taxon>Enterococcaceae</taxon>
        <taxon>Enterococcus</taxon>
    </lineage>
</organism>
<keyword evidence="1" id="KW-1133">Transmembrane helix</keyword>
<sequence>MISVRRDFSRCFFSIVFFSLFFLTTYTVNAESLDSFDISIEPPASQTKPELMYYDLQLAPSKKEKLPIVITNKSEKELSLELSFNRAVNNMNGMIDYSNSSKEKSTSAPFDIEKFVTLSEEKILLPPEGTQTIYAEVEMPNQEFSGVLAGGVYIKQSAEKDFEGNVQNLFARELAILLRSDLTPVTPEFSINKAYSQQVNGRNAVGLQIENLSAAYVNQMMLNYEVMYEGEETGIVEEREINFAPNTVMDYFIPLNGKAFEPGTYTVNTTLVAGEQVWKGSSTFTVNREAAKKFNDTDVTIEKEPFPWLTLGIGTMVVLLIIVVTYLSLKNRKLQNEIQKSKK</sequence>
<dbReference type="InterPro" id="IPR010317">
    <property type="entry name" value="WxLIP_PGBD"/>
</dbReference>
<keyword evidence="1" id="KW-0472">Membrane</keyword>
<evidence type="ECO:0008006" key="6">
    <source>
        <dbReference type="Google" id="ProtNLM"/>
    </source>
</evidence>
<protein>
    <recommendedName>
        <fullName evidence="6">DUF3324 domain-containing protein</fullName>
    </recommendedName>
</protein>
<feature type="domain" description="WxL Interacting Protein peptidoglycan binding" evidence="2">
    <location>
        <begin position="36"/>
        <end position="155"/>
    </location>
</feature>
<dbReference type="InterPro" id="IPR021759">
    <property type="entry name" value="WxLIP_HBD"/>
</dbReference>
<evidence type="ECO:0000313" key="4">
    <source>
        <dbReference type="EMBL" id="KAF1301959.1"/>
    </source>
</evidence>
<name>A0ABQ6YW86_9ENTE</name>
<dbReference type="Pfam" id="PF06030">
    <property type="entry name" value="WxLIP_PGBD"/>
    <property type="match status" value="1"/>
</dbReference>
<feature type="transmembrane region" description="Helical" evidence="1">
    <location>
        <begin position="306"/>
        <end position="329"/>
    </location>
</feature>
<dbReference type="EMBL" id="MAEL01000054">
    <property type="protein sequence ID" value="KAF1301959.1"/>
    <property type="molecule type" value="Genomic_DNA"/>
</dbReference>
<keyword evidence="1" id="KW-0812">Transmembrane</keyword>
<accession>A0ABQ6YW86</accession>
<evidence type="ECO:0000313" key="5">
    <source>
        <dbReference type="Proteomes" id="UP000782705"/>
    </source>
</evidence>
<reference evidence="4 5" key="1">
    <citation type="submission" date="2016-06" db="EMBL/GenBank/DDBJ databases">
        <title>Four novel species of enterococci isolated from chicken manure.</title>
        <authorList>
            <person name="Van Tyne D."/>
        </authorList>
    </citation>
    <scope>NUCLEOTIDE SEQUENCE [LARGE SCALE GENOMIC DNA]</scope>
    <source>
        <strain evidence="4 5">CU12B</strain>
    </source>
</reference>
<proteinExistence type="predicted"/>
<gene>
    <name evidence="4" type="ORF">BAU17_00905</name>
</gene>
<comment type="caution">
    <text evidence="4">The sequence shown here is derived from an EMBL/GenBank/DDBJ whole genome shotgun (WGS) entry which is preliminary data.</text>
</comment>
<feature type="domain" description="WxL Interacting Protein host binding" evidence="3">
    <location>
        <begin position="165"/>
        <end position="295"/>
    </location>
</feature>